<proteinExistence type="predicted"/>
<evidence type="ECO:0000313" key="1">
    <source>
        <dbReference type="EMBL" id="TEB39464.1"/>
    </source>
</evidence>
<name>A0A4Y7TZP2_COPMI</name>
<comment type="caution">
    <text evidence="1">The sequence shown here is derived from an EMBL/GenBank/DDBJ whole genome shotgun (WGS) entry which is preliminary data.</text>
</comment>
<sequence length="422" mass="48016">MPIPVLPQEILDLLVDTHKLYSPEDRTSLWRLAQASRCFLDRCYSSIFKEVCFGVPSETGKEGRIFEEFPHLCKYIRVFRAECNMQGFTIFTSGRDDELQRSMLHIARLSTGIERIQLIPTGKSINFLFQQRPSSVSIGMILDFPLQKLSKLSSLKHLVVDWGFSFSEERNRHGLRTLQPFSQCVEDSQVQLQTPLHSHSLQIYPNLVNLSLSISSIREHVFRWDNVISAKNLPVTLRSLQLQYHCHARQRDADDYNLDRWGQVLKDVESNGRSLPSFPNLQSFAIQLDVRSGYAGTNEIAISDLLPQFLVALIDRQPQPSLTKFSAIVLWWADYSGPLNTPISQTHFLGQGWQHLNTILESPPLLPTLTSVHFRVGFGLPGVPEHTGLAEEARPLLEAQLLETFSSTAKRVWSLEVESFSC</sequence>
<dbReference type="Proteomes" id="UP000298030">
    <property type="component" value="Unassembled WGS sequence"/>
</dbReference>
<dbReference type="AlphaFoldDB" id="A0A4Y7TZP2"/>
<evidence type="ECO:0000313" key="2">
    <source>
        <dbReference type="Proteomes" id="UP000298030"/>
    </source>
</evidence>
<dbReference type="EMBL" id="QPFP01000001">
    <property type="protein sequence ID" value="TEB39464.1"/>
    <property type="molecule type" value="Genomic_DNA"/>
</dbReference>
<reference evidence="1 2" key="1">
    <citation type="journal article" date="2019" name="Nat. Ecol. Evol.">
        <title>Megaphylogeny resolves global patterns of mushroom evolution.</title>
        <authorList>
            <person name="Varga T."/>
            <person name="Krizsan K."/>
            <person name="Foldi C."/>
            <person name="Dima B."/>
            <person name="Sanchez-Garcia M."/>
            <person name="Sanchez-Ramirez S."/>
            <person name="Szollosi G.J."/>
            <person name="Szarkandi J.G."/>
            <person name="Papp V."/>
            <person name="Albert L."/>
            <person name="Andreopoulos W."/>
            <person name="Angelini C."/>
            <person name="Antonin V."/>
            <person name="Barry K.W."/>
            <person name="Bougher N.L."/>
            <person name="Buchanan P."/>
            <person name="Buyck B."/>
            <person name="Bense V."/>
            <person name="Catcheside P."/>
            <person name="Chovatia M."/>
            <person name="Cooper J."/>
            <person name="Damon W."/>
            <person name="Desjardin D."/>
            <person name="Finy P."/>
            <person name="Geml J."/>
            <person name="Haridas S."/>
            <person name="Hughes K."/>
            <person name="Justo A."/>
            <person name="Karasinski D."/>
            <person name="Kautmanova I."/>
            <person name="Kiss B."/>
            <person name="Kocsube S."/>
            <person name="Kotiranta H."/>
            <person name="LaButti K.M."/>
            <person name="Lechner B.E."/>
            <person name="Liimatainen K."/>
            <person name="Lipzen A."/>
            <person name="Lukacs Z."/>
            <person name="Mihaltcheva S."/>
            <person name="Morgado L.N."/>
            <person name="Niskanen T."/>
            <person name="Noordeloos M.E."/>
            <person name="Ohm R.A."/>
            <person name="Ortiz-Santana B."/>
            <person name="Ovrebo C."/>
            <person name="Racz N."/>
            <person name="Riley R."/>
            <person name="Savchenko A."/>
            <person name="Shiryaev A."/>
            <person name="Soop K."/>
            <person name="Spirin V."/>
            <person name="Szebenyi C."/>
            <person name="Tomsovsky M."/>
            <person name="Tulloss R.E."/>
            <person name="Uehling J."/>
            <person name="Grigoriev I.V."/>
            <person name="Vagvolgyi C."/>
            <person name="Papp T."/>
            <person name="Martin F.M."/>
            <person name="Miettinen O."/>
            <person name="Hibbett D.S."/>
            <person name="Nagy L.G."/>
        </authorList>
    </citation>
    <scope>NUCLEOTIDE SEQUENCE [LARGE SCALE GENOMIC DNA]</scope>
    <source>
        <strain evidence="1 2">FP101781</strain>
    </source>
</reference>
<organism evidence="1 2">
    <name type="scientific">Coprinellus micaceus</name>
    <name type="common">Glistening ink-cap mushroom</name>
    <name type="synonym">Coprinus micaceus</name>
    <dbReference type="NCBI Taxonomy" id="71717"/>
    <lineage>
        <taxon>Eukaryota</taxon>
        <taxon>Fungi</taxon>
        <taxon>Dikarya</taxon>
        <taxon>Basidiomycota</taxon>
        <taxon>Agaricomycotina</taxon>
        <taxon>Agaricomycetes</taxon>
        <taxon>Agaricomycetidae</taxon>
        <taxon>Agaricales</taxon>
        <taxon>Agaricineae</taxon>
        <taxon>Psathyrellaceae</taxon>
        <taxon>Coprinellus</taxon>
    </lineage>
</organism>
<dbReference type="OrthoDB" id="10349409at2759"/>
<accession>A0A4Y7TZP2</accession>
<gene>
    <name evidence="1" type="ORF">FA13DRAFT_1723655</name>
</gene>
<protein>
    <submittedName>
        <fullName evidence="1">Uncharacterized protein</fullName>
    </submittedName>
</protein>
<keyword evidence="2" id="KW-1185">Reference proteome</keyword>